<accession>A0A8S5S290</accession>
<sequence length="89" mass="10080">MLNLTENGYVYTSKNGIKYDLFEGTSIGTSPKKTSDIIFIMMSDVDFNVENHIVGWLFGAFILPNRLDEYDASITEMVDIYEKENGIGE</sequence>
<dbReference type="EMBL" id="BK032513">
    <property type="protein sequence ID" value="DAF44923.1"/>
    <property type="molecule type" value="Genomic_DNA"/>
</dbReference>
<evidence type="ECO:0000313" key="1">
    <source>
        <dbReference type="EMBL" id="DAF44923.1"/>
    </source>
</evidence>
<name>A0A8S5S290_9CAUD</name>
<organism evidence="1">
    <name type="scientific">Siphoviridae sp. ctCIv11</name>
    <dbReference type="NCBI Taxonomy" id="2827806"/>
    <lineage>
        <taxon>Viruses</taxon>
        <taxon>Duplodnaviria</taxon>
        <taxon>Heunggongvirae</taxon>
        <taxon>Uroviricota</taxon>
        <taxon>Caudoviricetes</taxon>
    </lineage>
</organism>
<proteinExistence type="predicted"/>
<protein>
    <submittedName>
        <fullName evidence="1">Uncharacterized protein</fullName>
    </submittedName>
</protein>
<reference evidence="1" key="1">
    <citation type="journal article" date="2021" name="Proc. Natl. Acad. Sci. U.S.A.">
        <title>A Catalog of Tens of Thousands of Viruses from Human Metagenomes Reveals Hidden Associations with Chronic Diseases.</title>
        <authorList>
            <person name="Tisza M.J."/>
            <person name="Buck C.B."/>
        </authorList>
    </citation>
    <scope>NUCLEOTIDE SEQUENCE</scope>
    <source>
        <strain evidence="1">CtCIv11</strain>
    </source>
</reference>